<name>A0A7J6CGN6_9TELE</name>
<reference evidence="2 3" key="1">
    <citation type="submission" date="2020-04" db="EMBL/GenBank/DDBJ databases">
        <title>Chromosome-level genome assembly of a cyprinid fish Onychostoma macrolepis by integration of Nanopore Sequencing, Bionano and Hi-C technology.</title>
        <authorList>
            <person name="Wang D."/>
        </authorList>
    </citation>
    <scope>NUCLEOTIDE SEQUENCE [LARGE SCALE GENOMIC DNA]</scope>
    <source>
        <strain evidence="2">SWU-2019</strain>
        <tissue evidence="2">Muscle</tissue>
    </source>
</reference>
<sequence length="253" mass="28256">MTERFRYSVQTKCGFKRTEFTVDLAETLKHETDTEASGKKGIGTEAFIITAVSGFVIIIIVIAIICVRRITTMNAVNAVQLFVLVWTFTAVCQADEDISVSCNDVTGSVGKEVTLTCSVSLLIDNCCIKNNMFKYNDLIICKQEVPEDSCEHRESFTCRYTPTTAMTDKYSFFVQASCGWNITRFTVDTTGYLRHINTAAGLGSKEVVSSLIIIIIMTVIHKTKPNCTKLSGFQNKMFLVIRHEDSSYPEDVI</sequence>
<protein>
    <submittedName>
        <fullName evidence="2">Uncharacterized protein</fullName>
    </submittedName>
</protein>
<keyword evidence="1" id="KW-0812">Transmembrane</keyword>
<evidence type="ECO:0000313" key="3">
    <source>
        <dbReference type="Proteomes" id="UP000579812"/>
    </source>
</evidence>
<feature type="transmembrane region" description="Helical" evidence="1">
    <location>
        <begin position="46"/>
        <end position="67"/>
    </location>
</feature>
<comment type="caution">
    <text evidence="2">The sequence shown here is derived from an EMBL/GenBank/DDBJ whole genome shotgun (WGS) entry which is preliminary data.</text>
</comment>
<gene>
    <name evidence="2" type="ORF">G5714_012291</name>
</gene>
<organism evidence="2 3">
    <name type="scientific">Onychostoma macrolepis</name>
    <dbReference type="NCBI Taxonomy" id="369639"/>
    <lineage>
        <taxon>Eukaryota</taxon>
        <taxon>Metazoa</taxon>
        <taxon>Chordata</taxon>
        <taxon>Craniata</taxon>
        <taxon>Vertebrata</taxon>
        <taxon>Euteleostomi</taxon>
        <taxon>Actinopterygii</taxon>
        <taxon>Neopterygii</taxon>
        <taxon>Teleostei</taxon>
        <taxon>Ostariophysi</taxon>
        <taxon>Cypriniformes</taxon>
        <taxon>Cyprinidae</taxon>
        <taxon>Acrossocheilinae</taxon>
        <taxon>Onychostoma</taxon>
    </lineage>
</organism>
<evidence type="ECO:0000256" key="1">
    <source>
        <dbReference type="SAM" id="Phobius"/>
    </source>
</evidence>
<evidence type="ECO:0000313" key="2">
    <source>
        <dbReference type="EMBL" id="KAF4106301.1"/>
    </source>
</evidence>
<accession>A0A7J6CGN6</accession>
<dbReference type="AlphaFoldDB" id="A0A7J6CGN6"/>
<keyword evidence="1" id="KW-0472">Membrane</keyword>
<dbReference type="Proteomes" id="UP000579812">
    <property type="component" value="Unassembled WGS sequence"/>
</dbReference>
<keyword evidence="1" id="KW-1133">Transmembrane helix</keyword>
<dbReference type="EMBL" id="JAAMOB010000012">
    <property type="protein sequence ID" value="KAF4106301.1"/>
    <property type="molecule type" value="Genomic_DNA"/>
</dbReference>
<proteinExistence type="predicted"/>
<keyword evidence="3" id="KW-1185">Reference proteome</keyword>